<evidence type="ECO:0000313" key="1">
    <source>
        <dbReference type="EMBL" id="KAH8992501.1"/>
    </source>
</evidence>
<accession>A0AAD4LIK3</accession>
<evidence type="ECO:0000313" key="2">
    <source>
        <dbReference type="Proteomes" id="UP001201163"/>
    </source>
</evidence>
<proteinExistence type="predicted"/>
<dbReference type="EMBL" id="JAKELL010000022">
    <property type="protein sequence ID" value="KAH8992501.1"/>
    <property type="molecule type" value="Genomic_DNA"/>
</dbReference>
<reference evidence="1" key="1">
    <citation type="submission" date="2022-01" db="EMBL/GenBank/DDBJ databases">
        <title>Comparative genomics reveals a dynamic genome evolution in the ectomycorrhizal milk-cap (Lactarius) mushrooms.</title>
        <authorList>
            <consortium name="DOE Joint Genome Institute"/>
            <person name="Lebreton A."/>
            <person name="Tang N."/>
            <person name="Kuo A."/>
            <person name="LaButti K."/>
            <person name="Drula E."/>
            <person name="Barry K."/>
            <person name="Clum A."/>
            <person name="Lipzen A."/>
            <person name="Mousain D."/>
            <person name="Ng V."/>
            <person name="Wang R."/>
            <person name="Wang X."/>
            <person name="Dai Y."/>
            <person name="Henrissat B."/>
            <person name="Grigoriev I.V."/>
            <person name="Guerin-Laguette A."/>
            <person name="Yu F."/>
            <person name="Martin F.M."/>
        </authorList>
    </citation>
    <scope>NUCLEOTIDE SEQUENCE</scope>
    <source>
        <strain evidence="1">QP</strain>
    </source>
</reference>
<sequence>MSVNSLLVQGVRPFGVALIADMAKGIARGRQQADYALIGALRATHHRIFRVRICSRRRQVRLPLPQVDVRPSDILPGLRANGSSLGHAGASYISPRAEWHWKCAPRDDARPLARRANGDLRAAREPLVKAMVHVTGWWLVDDVKRTGVRCRWLVGAGRDRRG</sequence>
<organism evidence="1 2">
    <name type="scientific">Lactarius akahatsu</name>
    <dbReference type="NCBI Taxonomy" id="416441"/>
    <lineage>
        <taxon>Eukaryota</taxon>
        <taxon>Fungi</taxon>
        <taxon>Dikarya</taxon>
        <taxon>Basidiomycota</taxon>
        <taxon>Agaricomycotina</taxon>
        <taxon>Agaricomycetes</taxon>
        <taxon>Russulales</taxon>
        <taxon>Russulaceae</taxon>
        <taxon>Lactarius</taxon>
    </lineage>
</organism>
<keyword evidence="2" id="KW-1185">Reference proteome</keyword>
<dbReference type="AlphaFoldDB" id="A0AAD4LIK3"/>
<comment type="caution">
    <text evidence="1">The sequence shown here is derived from an EMBL/GenBank/DDBJ whole genome shotgun (WGS) entry which is preliminary data.</text>
</comment>
<name>A0AAD4LIK3_9AGAM</name>
<protein>
    <submittedName>
        <fullName evidence="1">Uncharacterized protein</fullName>
    </submittedName>
</protein>
<dbReference type="Proteomes" id="UP001201163">
    <property type="component" value="Unassembled WGS sequence"/>
</dbReference>
<gene>
    <name evidence="1" type="ORF">EDB92DRAFT_1945284</name>
</gene>